<dbReference type="EMBL" id="BART01016347">
    <property type="protein sequence ID" value="GAG80522.1"/>
    <property type="molecule type" value="Genomic_DNA"/>
</dbReference>
<comment type="caution">
    <text evidence="1">The sequence shown here is derived from an EMBL/GenBank/DDBJ whole genome shotgun (WGS) entry which is preliminary data.</text>
</comment>
<organism evidence="1">
    <name type="scientific">marine sediment metagenome</name>
    <dbReference type="NCBI Taxonomy" id="412755"/>
    <lineage>
        <taxon>unclassified sequences</taxon>
        <taxon>metagenomes</taxon>
        <taxon>ecological metagenomes</taxon>
    </lineage>
</organism>
<proteinExistence type="predicted"/>
<name>X1BH67_9ZZZZ</name>
<reference evidence="1" key="1">
    <citation type="journal article" date="2014" name="Front. Microbiol.">
        <title>High frequency of phylogenetically diverse reductive dehalogenase-homologous genes in deep subseafloor sedimentary metagenomes.</title>
        <authorList>
            <person name="Kawai M."/>
            <person name="Futagami T."/>
            <person name="Toyoda A."/>
            <person name="Takaki Y."/>
            <person name="Nishi S."/>
            <person name="Hori S."/>
            <person name="Arai W."/>
            <person name="Tsubouchi T."/>
            <person name="Morono Y."/>
            <person name="Uchiyama I."/>
            <person name="Ito T."/>
            <person name="Fujiyama A."/>
            <person name="Inagaki F."/>
            <person name="Takami H."/>
        </authorList>
    </citation>
    <scope>NUCLEOTIDE SEQUENCE</scope>
    <source>
        <strain evidence="1">Expedition CK06-06</strain>
    </source>
</reference>
<accession>X1BH67</accession>
<feature type="non-terminal residue" evidence="1">
    <location>
        <position position="127"/>
    </location>
</feature>
<protein>
    <submittedName>
        <fullName evidence="1">Uncharacterized protein</fullName>
    </submittedName>
</protein>
<sequence>MEFSYCLIMIDLNSLEKNFNLIETNIKSSKLTKKQKDGINKKLDNIYVSFKGKNLKTIKKSEYDSFLQKINSIKKFLKYPIIKTKREIDAFLNAIKSSTEIEEIMRAFLKKYEGKTEILYKDIKDLM</sequence>
<gene>
    <name evidence="1" type="ORF">S01H4_31464</name>
</gene>
<evidence type="ECO:0000313" key="1">
    <source>
        <dbReference type="EMBL" id="GAG80522.1"/>
    </source>
</evidence>
<dbReference type="AlphaFoldDB" id="X1BH67"/>